<dbReference type="Pfam" id="PF23024">
    <property type="entry name" value="AMP-dom_DIP2-like"/>
    <property type="match status" value="1"/>
</dbReference>
<feature type="compositionally biased region" description="Basic and acidic residues" evidence="2">
    <location>
        <begin position="820"/>
        <end position="833"/>
    </location>
</feature>
<dbReference type="PROSITE" id="PS51912">
    <property type="entry name" value="DMAP1_BIND"/>
    <property type="match status" value="1"/>
</dbReference>
<feature type="region of interest" description="Disordered" evidence="2">
    <location>
        <begin position="307"/>
        <end position="371"/>
    </location>
</feature>
<organism evidence="4 5">
    <name type="scientific">Sipha flava</name>
    <name type="common">yellow sugarcane aphid</name>
    <dbReference type="NCBI Taxonomy" id="143950"/>
    <lineage>
        <taxon>Eukaryota</taxon>
        <taxon>Metazoa</taxon>
        <taxon>Ecdysozoa</taxon>
        <taxon>Arthropoda</taxon>
        <taxon>Hexapoda</taxon>
        <taxon>Insecta</taxon>
        <taxon>Pterygota</taxon>
        <taxon>Neoptera</taxon>
        <taxon>Paraneoptera</taxon>
        <taxon>Hemiptera</taxon>
        <taxon>Sternorrhyncha</taxon>
        <taxon>Aphidomorpha</taxon>
        <taxon>Aphidoidea</taxon>
        <taxon>Aphididae</taxon>
        <taxon>Sipha</taxon>
    </lineage>
</organism>
<dbReference type="SUPFAM" id="SSF56801">
    <property type="entry name" value="Acetyl-CoA synthetase-like"/>
    <property type="match status" value="2"/>
</dbReference>
<feature type="compositionally biased region" description="Basic and acidic residues" evidence="2">
    <location>
        <begin position="610"/>
        <end position="622"/>
    </location>
</feature>
<dbReference type="CDD" id="cd05905">
    <property type="entry name" value="Dip2"/>
    <property type="match status" value="2"/>
</dbReference>
<feature type="compositionally biased region" description="Basic and acidic residues" evidence="2">
    <location>
        <begin position="258"/>
        <end position="283"/>
    </location>
</feature>
<dbReference type="GeneID" id="112692046"/>
<feature type="compositionally biased region" description="Basic residues" evidence="2">
    <location>
        <begin position="735"/>
        <end position="746"/>
    </location>
</feature>
<dbReference type="PANTHER" id="PTHR22754:SF32">
    <property type="entry name" value="DISCO-INTERACTING PROTEIN 2"/>
    <property type="match status" value="1"/>
</dbReference>
<feature type="region of interest" description="Disordered" evidence="2">
    <location>
        <begin position="97"/>
        <end position="171"/>
    </location>
</feature>
<evidence type="ECO:0000313" key="4">
    <source>
        <dbReference type="Proteomes" id="UP000694846"/>
    </source>
</evidence>
<reference evidence="5" key="1">
    <citation type="submission" date="2025-08" db="UniProtKB">
        <authorList>
            <consortium name="RefSeq"/>
        </authorList>
    </citation>
    <scope>IDENTIFICATION</scope>
    <source>
        <tissue evidence="5">Whole body</tissue>
    </source>
</reference>
<dbReference type="PANTHER" id="PTHR22754">
    <property type="entry name" value="DISCO-INTERACTING PROTEIN 2 DIP2 -RELATED"/>
    <property type="match status" value="1"/>
</dbReference>
<feature type="domain" description="DMAP1-binding" evidence="3">
    <location>
        <begin position="528"/>
        <end position="650"/>
    </location>
</feature>
<dbReference type="Pfam" id="PF24919">
    <property type="entry name" value="Mug62"/>
    <property type="match status" value="1"/>
</dbReference>
<dbReference type="CTD" id="252479"/>
<feature type="compositionally biased region" description="Low complexity" evidence="2">
    <location>
        <begin position="696"/>
        <end position="706"/>
    </location>
</feature>
<dbReference type="Gene3D" id="3.40.50.12780">
    <property type="entry name" value="N-terminal domain of ligase-like"/>
    <property type="match status" value="2"/>
</dbReference>
<dbReference type="Gene3D" id="3.30.300.30">
    <property type="match status" value="2"/>
</dbReference>
<dbReference type="Pfam" id="PF06464">
    <property type="entry name" value="DMAP_binding"/>
    <property type="match status" value="1"/>
</dbReference>
<feature type="region of interest" description="Disordered" evidence="2">
    <location>
        <begin position="573"/>
        <end position="849"/>
    </location>
</feature>
<feature type="compositionally biased region" description="Basic and acidic residues" evidence="2">
    <location>
        <begin position="766"/>
        <end position="789"/>
    </location>
</feature>
<feature type="compositionally biased region" description="Low complexity" evidence="2">
    <location>
        <begin position="717"/>
        <end position="734"/>
    </location>
</feature>
<feature type="compositionally biased region" description="Low complexity" evidence="2">
    <location>
        <begin position="573"/>
        <end position="585"/>
    </location>
</feature>
<dbReference type="InterPro" id="IPR000873">
    <property type="entry name" value="AMP-dep_synth/lig_dom"/>
</dbReference>
<feature type="compositionally biased region" description="Basic and acidic residues" evidence="2">
    <location>
        <begin position="677"/>
        <end position="695"/>
    </location>
</feature>
<proteinExistence type="inferred from homology"/>
<dbReference type="InterPro" id="IPR042099">
    <property type="entry name" value="ANL_N_sf"/>
</dbReference>
<evidence type="ECO:0000259" key="3">
    <source>
        <dbReference type="PROSITE" id="PS51912"/>
    </source>
</evidence>
<dbReference type="RefSeq" id="XP_025422344.1">
    <property type="nucleotide sequence ID" value="XM_025566559.1"/>
</dbReference>
<feature type="compositionally biased region" description="Polar residues" evidence="2">
    <location>
        <begin position="808"/>
        <end position="818"/>
    </location>
</feature>
<dbReference type="InterPro" id="IPR025110">
    <property type="entry name" value="AMP-bd_C"/>
</dbReference>
<feature type="compositionally biased region" description="Low complexity" evidence="2">
    <location>
        <begin position="112"/>
        <end position="124"/>
    </location>
</feature>
<dbReference type="InterPro" id="IPR056881">
    <property type="entry name" value="Mug62_dom"/>
</dbReference>
<name>A0A8B8GGI9_9HEMI</name>
<dbReference type="InterPro" id="IPR045851">
    <property type="entry name" value="AMP-bd_C_sf"/>
</dbReference>
<feature type="compositionally biased region" description="Polar residues" evidence="2">
    <location>
        <begin position="307"/>
        <end position="316"/>
    </location>
</feature>
<feature type="region of interest" description="Disordered" evidence="2">
    <location>
        <begin position="258"/>
        <end position="289"/>
    </location>
</feature>
<sequence>MKPITFENLRRLIGGRRKNKDRSESPFKRSESFKRISIRRNYLENRGGGLKGRNPTKKPSRRDDDLPEPITAVEDVGRPAGLNATCRGVPAAVVALATGHSPPNPPAKAVDLSPSTLPQQQQPSAPLPPTLPLPPPPKLSLPPPPPPSPPPTQPAICAEQKRQSVAPVPPPPLPIVAAPVIDYGEWIRCIRAEEDLNNLKRSSSPPTPPARYRYRVHKELDDSSRTDSAISLGRIWMDAPMLPPAAPRSLELPVRPADAEGQHRRAHHSLESALKDKRDDRPMPSRRFHRYPGVAIEDIACNKTASRSSVASTCSGKDSGFSLSAPGLSDPPRPPKQLFRKKAPRRPVTATTTAATPSFPSGRCKTAAASPAQQDQLYQVVVARSSLRQLKLDPMMFVPPEKRRSAQNNHRSKQHLPKQHLLKARPVVEIRDYCVPKDARLQLSNGRGYGDDDDDVDYDDQQDRLYESISKGRQPRWQESTDDADTEDDAVRHRTSGWSVAAAVAASRNNRVKRKKSARRNIKYVVKPVRRAPSAASRKPSVVAKSKSAWITSDITQKGYEKKKTRLLAPYAPKQPPQAALPSASNTKQPSSQQVQHHQHRTRRTQRRVTHNEKRYHSEVRQEAVQQALAAMQSRPKPSLPMPSKRTSVMARSPDRLAATHNDSDSSSDDDSVGDQIPDREVKDRGSAGRGERSSGADTSSTGGSARDTPPHSKTTAHASQQPPQSMQQQLQQQQHRHHHHHHHTKIPNGAPGGGVSGNNGPSYWEESRTIIEPPPKEPEKIKRNKPEVTEVADILHNVRPPYPQPPDVTNNVTQSRRYTPADRVNRYSRDSRQSSSDDGMGTVSSSGRWKVSAKIQQLLNTLKRPKRRPLPEFYEDDDVELEIAANPKDPNAPRPEGAFMSPALGEPLSVPSGLPRNLEAALQRYGSSTFKAPVATVLDPNGKLSITLTYGKLLSRSHKVAYTLLNRPLVKGNGGGECLKHGDRVALVYPNSDPLNFLCSFYGCIFAGIVPVPIEVPLTRRDAGSQQIGFLLGSCGVQVALTSEVCLKGLPKTATGEVVAFKGWPKLHWFVTEHLPKTPKDWCPPPHIGEDTPSYIEYTTDKDGSVMGVSVSRTAMLNQCRALTQACNYTEGDTMVCVLDFKRETGLWHSVLTSILNGMHVIYIPYALMKVNPASWMQMITKYRASVAVVKSRDLHWGLLATKDHKEIILSSLRLLLVGDGANPWSLSSCDQFLAVFQSKGLRPDALCPCASSSECLTVSVRRPGRAGVNATGRGVLSMSGLSYGVVRVDQENSLTSLTLQDCGQVMPNCSMVVVKMDGIPYMCKTDEVGEICMGGLGTTTCNYWGLPGLSNATFRVAPIGEDGKPTNDTIEYTRSGLLGFLGPGGLVFVCGSRDGLMTVTGRKHNADDIIATVLAVEPMKFIYRGRIAVFAIRVLRDERICVIAEQRPECSEEESFQWMSRVLQAVDSIHQVGLYCLALVPPNYLPKTPLGGIHLSECKRRFLDGNLHPANVLMCPHTCVTNLPKPREVHSVGGTVSDVGPASVMVGTIVQGNRLATAQGRDIGIIDMESDSNKTYLFISEILKMRAIRDPDHVIFTLVNAKGGAAATLTCSQLHKRAEKVSNLLNERAKVNTGDHVALIFPPGIDLICAFYGCLYVGAVPVTIRPPHPQNLQTTLPTVRMIVDVSKSTLVLSSQNVIKLLKSKEASNVVDVKSWPTILDTDDMPKKKIVPTYRAPTAELLAYLDFSVSTTGMLAGIKMSHAAVTSLCRSMKLACELYPSRHIALCLDPYCGLGFALWCLSSVYSGHHSILIPPSEIEINPGLWLTAVSQYQVRDTFCSYGVMELCTKGLASSVGLLKQRGVNLACVRTCVVVAEERPRINLTTSFSKLFSALGLSPRAVSTSFGCRVNVAICLQGASSPEPSCVYVDLRALRNDRVSLVERGSPHSLCLLESGKLLPGVKVIIAHPDTKGHCGDSHLGEIWVQAPHNASGYYSVFGNEISDGGNGSEQFNARLVTGSTGEVYARTGYLGFLRRTESTSTPSSVALHSTDTIDIMSLSDLSLASSNQSTLSSNAAVPVDMPELHDAVFVVGALDETIILRGMRYHPIDIENSVMRCHRKIAECAVFAWTNLLVVVVELDGNESEALDLVPLVTNVVLEEHHLIVGVAVVVDPGVVPINSRGEKQRMHLRDGFLADQLDPIYVAYNM</sequence>
<feature type="region of interest" description="Disordered" evidence="2">
    <location>
        <begin position="1"/>
        <end position="80"/>
    </location>
</feature>
<keyword evidence="4" id="KW-1185">Reference proteome</keyword>
<dbReference type="OrthoDB" id="69964at2759"/>
<evidence type="ECO:0000313" key="5">
    <source>
        <dbReference type="RefSeq" id="XP_025422344.1"/>
    </source>
</evidence>
<comment type="similarity">
    <text evidence="1">Belongs to the DIP2 family.</text>
</comment>
<evidence type="ECO:0000256" key="1">
    <source>
        <dbReference type="ARBA" id="ARBA00007735"/>
    </source>
</evidence>
<accession>A0A8B8GGI9</accession>
<dbReference type="Pfam" id="PF00501">
    <property type="entry name" value="AMP-binding"/>
    <property type="match status" value="2"/>
</dbReference>
<feature type="compositionally biased region" description="Basic and acidic residues" evidence="2">
    <location>
        <begin position="21"/>
        <end position="34"/>
    </location>
</feature>
<feature type="compositionally biased region" description="Basic residues" evidence="2">
    <location>
        <begin position="597"/>
        <end position="609"/>
    </location>
</feature>
<dbReference type="InterPro" id="IPR010506">
    <property type="entry name" value="DMAP1-bd"/>
</dbReference>
<feature type="compositionally biased region" description="Pro residues" evidence="2">
    <location>
        <begin position="125"/>
        <end position="153"/>
    </location>
</feature>
<dbReference type="SMART" id="SM01137">
    <property type="entry name" value="DMAP_binding"/>
    <property type="match status" value="1"/>
</dbReference>
<evidence type="ECO:0000256" key="2">
    <source>
        <dbReference type="SAM" id="MobiDB-lite"/>
    </source>
</evidence>
<feature type="region of interest" description="Disordered" evidence="2">
    <location>
        <begin position="466"/>
        <end position="489"/>
    </location>
</feature>
<protein>
    <submittedName>
        <fullName evidence="5">Disco-interacting protein 2 isoform X1</fullName>
    </submittedName>
</protein>
<dbReference type="Proteomes" id="UP000694846">
    <property type="component" value="Unplaced"/>
</dbReference>
<dbReference type="FunFam" id="3.30.300.30:FF:000001">
    <property type="entry name" value="DIP2 disco-interacting protein 2 homolog C"/>
    <property type="match status" value="1"/>
</dbReference>
<gene>
    <name evidence="5" type="primary">LOC112692046</name>
</gene>
<dbReference type="InterPro" id="IPR037337">
    <property type="entry name" value="Dip2-like_dom"/>
</dbReference>